<dbReference type="EMBL" id="JARXVH010000035">
    <property type="protein sequence ID" value="MDH6222500.1"/>
    <property type="molecule type" value="Genomic_DNA"/>
</dbReference>
<comment type="caution">
    <text evidence="6">The sequence shown here is derived from an EMBL/GenBank/DDBJ whole genome shotgun (WGS) entry which is preliminary data.</text>
</comment>
<evidence type="ECO:0000259" key="5">
    <source>
        <dbReference type="Pfam" id="PF00296"/>
    </source>
</evidence>
<dbReference type="InterPro" id="IPR019921">
    <property type="entry name" value="Lucif-like_OxRdtase_Rv2161c"/>
</dbReference>
<evidence type="ECO:0000256" key="3">
    <source>
        <dbReference type="ARBA" id="ARBA00023002"/>
    </source>
</evidence>
<reference evidence="6 7" key="1">
    <citation type="submission" date="2023-04" db="EMBL/GenBank/DDBJ databases">
        <title>Forest soil microbial communities from Buena Vista Peninsula, Colon Province, Panama.</title>
        <authorList>
            <person name="Bouskill N."/>
        </authorList>
    </citation>
    <scope>NUCLEOTIDE SEQUENCE [LARGE SCALE GENOMIC DNA]</scope>
    <source>
        <strain evidence="6 7">GGS1</strain>
    </source>
</reference>
<dbReference type="Proteomes" id="UP001160499">
    <property type="component" value="Unassembled WGS sequence"/>
</dbReference>
<dbReference type="PANTHER" id="PTHR42847:SF4">
    <property type="entry name" value="ALKANESULFONATE MONOOXYGENASE-RELATED"/>
    <property type="match status" value="1"/>
</dbReference>
<accession>A0ABT6M1R1</accession>
<dbReference type="RefSeq" id="WP_280883120.1">
    <property type="nucleotide sequence ID" value="NZ_JARXVH010000035.1"/>
</dbReference>
<keyword evidence="3" id="KW-0560">Oxidoreductase</keyword>
<dbReference type="Gene3D" id="3.20.20.30">
    <property type="entry name" value="Luciferase-like domain"/>
    <property type="match status" value="1"/>
</dbReference>
<dbReference type="InterPro" id="IPR036661">
    <property type="entry name" value="Luciferase-like_sf"/>
</dbReference>
<evidence type="ECO:0000313" key="7">
    <source>
        <dbReference type="Proteomes" id="UP001160499"/>
    </source>
</evidence>
<dbReference type="Pfam" id="PF00296">
    <property type="entry name" value="Bac_luciferase"/>
    <property type="match status" value="1"/>
</dbReference>
<dbReference type="SUPFAM" id="SSF51679">
    <property type="entry name" value="Bacterial luciferase-like"/>
    <property type="match status" value="1"/>
</dbReference>
<dbReference type="NCBIfam" id="TIGR03619">
    <property type="entry name" value="F420_Rv2161c"/>
    <property type="match status" value="1"/>
</dbReference>
<organism evidence="6 7">
    <name type="scientific">Streptomyces pseudovenezuelae</name>
    <dbReference type="NCBI Taxonomy" id="67350"/>
    <lineage>
        <taxon>Bacteria</taxon>
        <taxon>Bacillati</taxon>
        <taxon>Actinomycetota</taxon>
        <taxon>Actinomycetes</taxon>
        <taxon>Kitasatosporales</taxon>
        <taxon>Streptomycetaceae</taxon>
        <taxon>Streptomyces</taxon>
        <taxon>Streptomyces aurantiacus group</taxon>
    </lineage>
</organism>
<name>A0ABT6M1R1_9ACTN</name>
<evidence type="ECO:0000256" key="2">
    <source>
        <dbReference type="ARBA" id="ARBA00022643"/>
    </source>
</evidence>
<feature type="domain" description="Luciferase-like" evidence="5">
    <location>
        <begin position="18"/>
        <end position="232"/>
    </location>
</feature>
<evidence type="ECO:0000256" key="1">
    <source>
        <dbReference type="ARBA" id="ARBA00022630"/>
    </source>
</evidence>
<dbReference type="InterPro" id="IPR011251">
    <property type="entry name" value="Luciferase-like_dom"/>
</dbReference>
<evidence type="ECO:0000313" key="6">
    <source>
        <dbReference type="EMBL" id="MDH6222500.1"/>
    </source>
</evidence>
<dbReference type="InterPro" id="IPR050172">
    <property type="entry name" value="SsuD_RutA_monooxygenase"/>
</dbReference>
<protein>
    <submittedName>
        <fullName evidence="6">F420-dependent oxidoreductase</fullName>
    </submittedName>
</protein>
<keyword evidence="4" id="KW-0503">Monooxygenase</keyword>
<keyword evidence="7" id="KW-1185">Reference proteome</keyword>
<evidence type="ECO:0000256" key="4">
    <source>
        <dbReference type="ARBA" id="ARBA00023033"/>
    </source>
</evidence>
<keyword evidence="2" id="KW-0288">FMN</keyword>
<sequence length="282" mass="30667">MKFGLLSVVTDFSIDPTELGLQAEERGFDSLFVPEHTHMPVHIESTRPDGGSVVPEALQGLDPFVVLSAVAASTSTLLLGTGICEVPTRDPIILAKQVASLDVIAQGRFLFGVGTGWVREELLNHGVDPATRSARLMEYLEVMRTIWTEHEASYAGEFVKFGPIVSLPKPVCRPHPPILMGLTGTRALDRVTQARAEWMPMYGLEGDGLAERIAQLNEQAAELGLGPVPVTVVEVPPEEEAVARCVEAGVTRCVFTLPPGEREDVLPLLDWYTELSEQAAYL</sequence>
<gene>
    <name evidence="6" type="ORF">M2283_009851</name>
</gene>
<proteinExistence type="predicted"/>
<keyword evidence="1" id="KW-0285">Flavoprotein</keyword>
<dbReference type="PANTHER" id="PTHR42847">
    <property type="entry name" value="ALKANESULFONATE MONOOXYGENASE"/>
    <property type="match status" value="1"/>
</dbReference>